<accession>C3LVE2</accession>
<protein>
    <submittedName>
        <fullName evidence="1">Uncharacterized protein</fullName>
    </submittedName>
</protein>
<organism evidence="1 2">
    <name type="scientific">Vibrio cholerae serotype O1 (strain M66-2)</name>
    <dbReference type="NCBI Taxonomy" id="579112"/>
    <lineage>
        <taxon>Bacteria</taxon>
        <taxon>Pseudomonadati</taxon>
        <taxon>Pseudomonadota</taxon>
        <taxon>Gammaproteobacteria</taxon>
        <taxon>Vibrionales</taxon>
        <taxon>Vibrionaceae</taxon>
        <taxon>Vibrio</taxon>
    </lineage>
</organism>
<sequence length="34" mass="3706">MGKSMPIQLLLLSIPFLLDAATPSRLGIKILILK</sequence>
<dbReference type="KEGG" id="vcm:VCM66_A0484"/>
<gene>
    <name evidence="1" type="ordered locus">VCM66_A0484</name>
</gene>
<dbReference type="AlphaFoldDB" id="C3LVE2"/>
<evidence type="ECO:0000313" key="2">
    <source>
        <dbReference type="Proteomes" id="UP000001217"/>
    </source>
</evidence>
<dbReference type="EMBL" id="CP001234">
    <property type="protein sequence ID" value="ACP07447.1"/>
    <property type="molecule type" value="Genomic_DNA"/>
</dbReference>
<dbReference type="Proteomes" id="UP000001217">
    <property type="component" value="Chromosome II"/>
</dbReference>
<dbReference type="HOGENOM" id="CLU_3376641_0_0_6"/>
<proteinExistence type="predicted"/>
<name>C3LVE2_VIBCM</name>
<evidence type="ECO:0000313" key="1">
    <source>
        <dbReference type="EMBL" id="ACP07447.1"/>
    </source>
</evidence>
<reference evidence="1 2" key="1">
    <citation type="journal article" date="2008" name="PLoS ONE">
        <title>A recalibrated molecular clock and independent origins for the cholera pandemic clones.</title>
        <authorList>
            <person name="Feng L."/>
            <person name="Reeves P.R."/>
            <person name="Lan R."/>
            <person name="Ren Y."/>
            <person name="Gao C."/>
            <person name="Zhou Z."/>
            <person name="Ren Y."/>
            <person name="Cheng J."/>
            <person name="Wang W."/>
            <person name="Wang J."/>
            <person name="Qian W."/>
            <person name="Li D."/>
            <person name="Wang L."/>
        </authorList>
    </citation>
    <scope>NUCLEOTIDE SEQUENCE [LARGE SCALE GENOMIC DNA]</scope>
    <source>
        <strain evidence="1 2">M66-2</strain>
    </source>
</reference>